<protein>
    <submittedName>
        <fullName evidence="2">Uncharacterized protein</fullName>
    </submittedName>
</protein>
<dbReference type="EMBL" id="JAACFV010000177">
    <property type="protein sequence ID" value="KAF7503459.1"/>
    <property type="molecule type" value="Genomic_DNA"/>
</dbReference>
<organism evidence="2 3">
    <name type="scientific">Endocarpon pusillum</name>
    <dbReference type="NCBI Taxonomy" id="364733"/>
    <lineage>
        <taxon>Eukaryota</taxon>
        <taxon>Fungi</taxon>
        <taxon>Dikarya</taxon>
        <taxon>Ascomycota</taxon>
        <taxon>Pezizomycotina</taxon>
        <taxon>Eurotiomycetes</taxon>
        <taxon>Chaetothyriomycetidae</taxon>
        <taxon>Verrucariales</taxon>
        <taxon>Verrucariaceae</taxon>
        <taxon>Endocarpon</taxon>
    </lineage>
</organism>
<proteinExistence type="predicted"/>
<feature type="compositionally biased region" description="Basic and acidic residues" evidence="1">
    <location>
        <begin position="49"/>
        <end position="62"/>
    </location>
</feature>
<dbReference type="Proteomes" id="UP000606974">
    <property type="component" value="Unassembled WGS sequence"/>
</dbReference>
<comment type="caution">
    <text evidence="2">The sequence shown here is derived from an EMBL/GenBank/DDBJ whole genome shotgun (WGS) entry which is preliminary data.</text>
</comment>
<reference evidence="2" key="1">
    <citation type="submission" date="2020-02" db="EMBL/GenBank/DDBJ databases">
        <authorList>
            <person name="Palmer J.M."/>
        </authorList>
    </citation>
    <scope>NUCLEOTIDE SEQUENCE</scope>
    <source>
        <strain evidence="2">EPUS1.4</strain>
        <tissue evidence="2">Thallus</tissue>
    </source>
</reference>
<name>A0A8H7A8Q5_9EURO</name>
<sequence length="69" mass="8119">MFFEVSPLCRIIRTDRHLLDYPTGLQNPQHNVEVLVRPQTDPLSSAHPSQERNWEAERKRPDLPQTPYP</sequence>
<accession>A0A8H7A8Q5</accession>
<evidence type="ECO:0000313" key="3">
    <source>
        <dbReference type="Proteomes" id="UP000606974"/>
    </source>
</evidence>
<dbReference type="AlphaFoldDB" id="A0A8H7A8Q5"/>
<gene>
    <name evidence="2" type="ORF">GJ744_003718</name>
</gene>
<evidence type="ECO:0000256" key="1">
    <source>
        <dbReference type="SAM" id="MobiDB-lite"/>
    </source>
</evidence>
<evidence type="ECO:0000313" key="2">
    <source>
        <dbReference type="EMBL" id="KAF7503459.1"/>
    </source>
</evidence>
<feature type="region of interest" description="Disordered" evidence="1">
    <location>
        <begin position="38"/>
        <end position="69"/>
    </location>
</feature>
<keyword evidence="3" id="KW-1185">Reference proteome</keyword>